<accession>A0A2P2IHN0</accession>
<dbReference type="EMBL" id="GGEC01000242">
    <property type="protein sequence ID" value="MBW80725.1"/>
    <property type="molecule type" value="Transcribed_RNA"/>
</dbReference>
<organism evidence="1">
    <name type="scientific">Rhizophora mucronata</name>
    <name type="common">Asiatic mangrove</name>
    <dbReference type="NCBI Taxonomy" id="61149"/>
    <lineage>
        <taxon>Eukaryota</taxon>
        <taxon>Viridiplantae</taxon>
        <taxon>Streptophyta</taxon>
        <taxon>Embryophyta</taxon>
        <taxon>Tracheophyta</taxon>
        <taxon>Spermatophyta</taxon>
        <taxon>Magnoliopsida</taxon>
        <taxon>eudicotyledons</taxon>
        <taxon>Gunneridae</taxon>
        <taxon>Pentapetalae</taxon>
        <taxon>rosids</taxon>
        <taxon>fabids</taxon>
        <taxon>Malpighiales</taxon>
        <taxon>Rhizophoraceae</taxon>
        <taxon>Rhizophora</taxon>
    </lineage>
</organism>
<reference evidence="1" key="1">
    <citation type="submission" date="2018-02" db="EMBL/GenBank/DDBJ databases">
        <title>Rhizophora mucronata_Transcriptome.</title>
        <authorList>
            <person name="Meera S.P."/>
            <person name="Sreeshan A."/>
            <person name="Augustine A."/>
        </authorList>
    </citation>
    <scope>NUCLEOTIDE SEQUENCE</scope>
    <source>
        <tissue evidence="1">Leaf</tissue>
    </source>
</reference>
<sequence length="108" mass="12642">MLFKPRKLQKPKNLIVHQMQLTKLRAAYTEKKTKQKFRNPIPDTNLHVHKHESNKLAGRCEAFAYMKFPRIKQVELKLFQPLQKGKKKSLITESITLSLYSPSSLIKP</sequence>
<name>A0A2P2IHN0_RHIMU</name>
<dbReference type="EMBL" id="GGEC01000243">
    <property type="protein sequence ID" value="MBW80726.1"/>
    <property type="molecule type" value="Transcribed_RNA"/>
</dbReference>
<dbReference type="AlphaFoldDB" id="A0A2P2IHN0"/>
<evidence type="ECO:0000313" key="1">
    <source>
        <dbReference type="EMBL" id="MBW80725.1"/>
    </source>
</evidence>
<protein>
    <submittedName>
        <fullName evidence="1">Uncharacterized protein</fullName>
    </submittedName>
</protein>
<proteinExistence type="predicted"/>